<reference evidence="1 2" key="1">
    <citation type="submission" date="2020-07" db="EMBL/GenBank/DDBJ databases">
        <title>Genomic Encyclopedia of Type Strains, Phase IV (KMG-V): Genome sequencing to study the core and pangenomes of soil and plant-associated prokaryotes.</title>
        <authorList>
            <person name="Whitman W."/>
        </authorList>
    </citation>
    <scope>NUCLEOTIDE SEQUENCE [LARGE SCALE GENOMIC DNA]</scope>
    <source>
        <strain evidence="1 2">AN3</strain>
    </source>
</reference>
<proteinExistence type="predicted"/>
<evidence type="ECO:0000313" key="2">
    <source>
        <dbReference type="Proteomes" id="UP000549052"/>
    </source>
</evidence>
<comment type="caution">
    <text evidence="1">The sequence shown here is derived from an EMBL/GenBank/DDBJ whole genome shotgun (WGS) entry which is preliminary data.</text>
</comment>
<evidence type="ECO:0000313" key="1">
    <source>
        <dbReference type="EMBL" id="MBA8881084.1"/>
    </source>
</evidence>
<dbReference type="AlphaFoldDB" id="A0A839EUA4"/>
<gene>
    <name evidence="1" type="ORF">FHW16_004819</name>
</gene>
<dbReference type="EMBL" id="JACGXN010000011">
    <property type="protein sequence ID" value="MBA8881084.1"/>
    <property type="molecule type" value="Genomic_DNA"/>
</dbReference>
<protein>
    <submittedName>
        <fullName evidence="1">Uncharacterized protein</fullName>
    </submittedName>
</protein>
<organism evidence="1 2">
    <name type="scientific">Phyllobacterium myrsinacearum</name>
    <dbReference type="NCBI Taxonomy" id="28101"/>
    <lineage>
        <taxon>Bacteria</taxon>
        <taxon>Pseudomonadati</taxon>
        <taxon>Pseudomonadota</taxon>
        <taxon>Alphaproteobacteria</taxon>
        <taxon>Hyphomicrobiales</taxon>
        <taxon>Phyllobacteriaceae</taxon>
        <taxon>Phyllobacterium</taxon>
    </lineage>
</organism>
<accession>A0A839EUA4</accession>
<name>A0A839EUA4_9HYPH</name>
<dbReference type="Proteomes" id="UP000549052">
    <property type="component" value="Unassembled WGS sequence"/>
</dbReference>
<keyword evidence="2" id="KW-1185">Reference proteome</keyword>
<sequence length="66" mass="7521">MTNTIEPSKNVTWQVMDLCTRQAYGPIVRPLRGHGSAYDLEETGERQVRGDASRSCHTLWRSRSNT</sequence>